<organism evidence="2 3">
    <name type="scientific">Virgibacillus tibetensis</name>
    <dbReference type="NCBI Taxonomy" id="3042313"/>
    <lineage>
        <taxon>Bacteria</taxon>
        <taxon>Bacillati</taxon>
        <taxon>Bacillota</taxon>
        <taxon>Bacilli</taxon>
        <taxon>Bacillales</taxon>
        <taxon>Bacillaceae</taxon>
        <taxon>Virgibacillus</taxon>
    </lineage>
</organism>
<evidence type="ECO:0000259" key="1">
    <source>
        <dbReference type="Pfam" id="PF21818"/>
    </source>
</evidence>
<evidence type="ECO:0000313" key="2">
    <source>
        <dbReference type="EMBL" id="MEC5425868.1"/>
    </source>
</evidence>
<dbReference type="RefSeq" id="WP_327609400.1">
    <property type="nucleotide sequence ID" value="NZ_JARZFX010000021.1"/>
</dbReference>
<dbReference type="EMBL" id="JARZFX010000021">
    <property type="protein sequence ID" value="MEC5425868.1"/>
    <property type="molecule type" value="Genomic_DNA"/>
</dbReference>
<feature type="domain" description="DUF6884" evidence="1">
    <location>
        <begin position="4"/>
        <end position="135"/>
    </location>
</feature>
<dbReference type="InterPro" id="IPR049251">
    <property type="entry name" value="DUF6884"/>
</dbReference>
<gene>
    <name evidence="2" type="ORF">QGM71_20650</name>
</gene>
<protein>
    <recommendedName>
        <fullName evidence="1">DUF6884 domain-containing protein</fullName>
    </recommendedName>
</protein>
<dbReference type="Pfam" id="PF21818">
    <property type="entry name" value="DUF6884"/>
    <property type="match status" value="1"/>
</dbReference>
<proteinExistence type="predicted"/>
<accession>A0ABU6KL68</accession>
<name>A0ABU6KL68_9BACI</name>
<comment type="caution">
    <text evidence="2">The sequence shown here is derived from an EMBL/GenBank/DDBJ whole genome shotgun (WGS) entry which is preliminary data.</text>
</comment>
<sequence>MKKIALLSCTKSKQTYPCEAREMYDTSNLFKKARAYVEMTEYDDWFILSAKYGLLNKETLIEPYDITLLTMNAKERKVWSENVYSQLKGMKDCQFDFYAGARYREFLIPLLKKDGIVSQVPLQGLQIGKQLQFYSNALHDRNRKNAN</sequence>
<evidence type="ECO:0000313" key="3">
    <source>
        <dbReference type="Proteomes" id="UP001335737"/>
    </source>
</evidence>
<reference evidence="2 3" key="1">
    <citation type="journal article" date="2024" name="Int. J. Syst. Evol. Microbiol.">
        <title>Virgibacillus tibetensis sp. nov., isolated from salt lake on the Tibetan Plateau of China.</title>
        <authorList>
            <person name="Phurbu D."/>
            <person name="Liu Z.-X."/>
            <person name="Wang R."/>
            <person name="Zheng Y.-Y."/>
            <person name="Liu H.-C."/>
            <person name="Zhou Y.-G."/>
            <person name="Yu Y.-J."/>
            <person name="Li A.-H."/>
        </authorList>
    </citation>
    <scope>NUCLEOTIDE SEQUENCE [LARGE SCALE GENOMIC DNA]</scope>
    <source>
        <strain evidence="2 3">C22-A2</strain>
    </source>
</reference>
<dbReference type="Proteomes" id="UP001335737">
    <property type="component" value="Unassembled WGS sequence"/>
</dbReference>
<keyword evidence="3" id="KW-1185">Reference proteome</keyword>